<dbReference type="GO" id="GO:0030688">
    <property type="term" value="C:preribosome, small subunit precursor"/>
    <property type="evidence" value="ECO:0007669"/>
    <property type="project" value="TreeGrafter"/>
</dbReference>
<dbReference type="GO" id="GO:0030490">
    <property type="term" value="P:maturation of SSU-rRNA"/>
    <property type="evidence" value="ECO:0007669"/>
    <property type="project" value="TreeGrafter"/>
</dbReference>
<feature type="binding site" evidence="9">
    <location>
        <position position="236"/>
    </location>
    <ligand>
        <name>Zn(2+)</name>
        <dbReference type="ChEBI" id="CHEBI:29105"/>
    </ligand>
</feature>
<evidence type="ECO:0000256" key="5">
    <source>
        <dbReference type="ARBA" id="ARBA00022801"/>
    </source>
</evidence>
<organism evidence="13 14">
    <name type="scientific">Trichuris muris</name>
    <name type="common">Mouse whipworm</name>
    <dbReference type="NCBI Taxonomy" id="70415"/>
    <lineage>
        <taxon>Eukaryota</taxon>
        <taxon>Metazoa</taxon>
        <taxon>Ecdysozoa</taxon>
        <taxon>Nematoda</taxon>
        <taxon>Enoplea</taxon>
        <taxon>Dorylaimia</taxon>
        <taxon>Trichinellida</taxon>
        <taxon>Trichuridae</taxon>
        <taxon>Trichuris</taxon>
    </lineage>
</organism>
<keyword evidence="7 8" id="KW-0539">Nucleus</keyword>
<evidence type="ECO:0000256" key="1">
    <source>
        <dbReference type="ARBA" id="ARBA00004123"/>
    </source>
</evidence>
<feature type="binding site" evidence="9">
    <location>
        <position position="254"/>
    </location>
    <ligand>
        <name>Zn(2+)</name>
        <dbReference type="ChEBI" id="CHEBI:29105"/>
    </ligand>
</feature>
<dbReference type="STRING" id="70415.A0A5S6QJI6"/>
<dbReference type="GO" id="GO:0005737">
    <property type="term" value="C:cytoplasm"/>
    <property type="evidence" value="ECO:0007669"/>
    <property type="project" value="UniProtKB-ARBA"/>
</dbReference>
<dbReference type="GO" id="GO:0046872">
    <property type="term" value="F:metal ion binding"/>
    <property type="evidence" value="ECO:0007669"/>
    <property type="project" value="UniProtKB-UniRule"/>
</dbReference>
<dbReference type="GO" id="GO:0031981">
    <property type="term" value="C:nuclear lumen"/>
    <property type="evidence" value="ECO:0007669"/>
    <property type="project" value="UniProtKB-ARBA"/>
</dbReference>
<feature type="binding site" evidence="9">
    <location>
        <position position="239"/>
    </location>
    <ligand>
        <name>Zn(2+)</name>
        <dbReference type="ChEBI" id="CHEBI:29105"/>
    </ligand>
</feature>
<evidence type="ECO:0000313" key="14">
    <source>
        <dbReference type="WBParaSite" id="TMUE_2000007047.1"/>
    </source>
</evidence>
<feature type="domain" description="Nin one binding (NOB1) Zn-ribbon-like" evidence="11">
    <location>
        <begin position="226"/>
        <end position="297"/>
    </location>
</feature>
<comment type="function">
    <text evidence="8">May play a role in mRNA degradation.</text>
</comment>
<dbReference type="InterPro" id="IPR039907">
    <property type="entry name" value="NOB1"/>
</dbReference>
<comment type="subcellular location">
    <subcellularLocation>
        <location evidence="1 8">Nucleus</location>
    </subcellularLocation>
</comment>
<evidence type="ECO:0000256" key="9">
    <source>
        <dbReference type="PIRSR" id="PIRSR037125-1"/>
    </source>
</evidence>
<dbReference type="FunFam" id="3.40.50.1010:FF:000020">
    <property type="entry name" value="20S-pre-rRNA D-site endonuclease NOB1"/>
    <property type="match status" value="1"/>
</dbReference>
<dbReference type="WBParaSite" id="TMUE_2000007047.1">
    <property type="protein sequence ID" value="TMUE_2000007047.1"/>
    <property type="gene ID" value="WBGene00294873"/>
</dbReference>
<dbReference type="PIRSF" id="PIRSF037125">
    <property type="entry name" value="D-site_20S_pre-rRNA_nuclease"/>
    <property type="match status" value="1"/>
</dbReference>
<dbReference type="InterPro" id="IPR017117">
    <property type="entry name" value="Nob1_euk"/>
</dbReference>
<dbReference type="Gene3D" id="6.20.210.10">
    <property type="entry name" value="Nin one binding (NOB1), Zn-ribbon-like"/>
    <property type="match status" value="1"/>
</dbReference>
<reference evidence="14" key="1">
    <citation type="submission" date="2019-12" db="UniProtKB">
        <authorList>
            <consortium name="WormBaseParasite"/>
        </authorList>
    </citation>
    <scope>IDENTIFICATION</scope>
</reference>
<dbReference type="PANTHER" id="PTHR12814">
    <property type="entry name" value="RNA-BINDING PROTEIN NOB1"/>
    <property type="match status" value="1"/>
</dbReference>
<evidence type="ECO:0000256" key="6">
    <source>
        <dbReference type="ARBA" id="ARBA00022833"/>
    </source>
</evidence>
<protein>
    <recommendedName>
        <fullName evidence="8">RNA-binding protein NOB1</fullName>
    </recommendedName>
</protein>
<evidence type="ECO:0000256" key="10">
    <source>
        <dbReference type="SAM" id="MobiDB-lite"/>
    </source>
</evidence>
<keyword evidence="5" id="KW-0378">Hydrolase</keyword>
<dbReference type="InterPro" id="IPR014881">
    <property type="entry name" value="NOB1_Zn-bd"/>
</dbReference>
<dbReference type="InterPro" id="IPR033411">
    <property type="entry name" value="Ribonuclease_PIN"/>
</dbReference>
<dbReference type="CDD" id="cd09876">
    <property type="entry name" value="PIN_Nob1-like"/>
    <property type="match status" value="1"/>
</dbReference>
<dbReference type="Gene3D" id="3.40.50.1010">
    <property type="entry name" value="5'-nuclease"/>
    <property type="match status" value="1"/>
</dbReference>
<keyword evidence="13" id="KW-1185">Reference proteome</keyword>
<name>A0A5S6QJI6_TRIMR</name>
<dbReference type="SUPFAM" id="SSF144206">
    <property type="entry name" value="NOB1 zinc finger-like"/>
    <property type="match status" value="1"/>
</dbReference>
<dbReference type="Proteomes" id="UP000046395">
    <property type="component" value="Unassembled WGS sequence"/>
</dbReference>
<comment type="similarity">
    <text evidence="2 8">Belongs to the NOB1 family.</text>
</comment>
<evidence type="ECO:0000256" key="8">
    <source>
        <dbReference type="PIRNR" id="PIRNR037125"/>
    </source>
</evidence>
<evidence type="ECO:0000256" key="3">
    <source>
        <dbReference type="ARBA" id="ARBA00022722"/>
    </source>
</evidence>
<dbReference type="Pfam" id="PF17146">
    <property type="entry name" value="PIN_6"/>
    <property type="match status" value="1"/>
</dbReference>
<dbReference type="GO" id="GO:0004521">
    <property type="term" value="F:RNA endonuclease activity"/>
    <property type="evidence" value="ECO:0007669"/>
    <property type="project" value="UniProtKB-UniRule"/>
</dbReference>
<accession>A0A5S6QJI6</accession>
<proteinExistence type="inferred from homology"/>
<keyword evidence="4 8" id="KW-0479">Metal-binding</keyword>
<evidence type="ECO:0000259" key="11">
    <source>
        <dbReference type="Pfam" id="PF08772"/>
    </source>
</evidence>
<dbReference type="InterPro" id="IPR036283">
    <property type="entry name" value="NOB1_Zf-like_sf"/>
</dbReference>
<feature type="binding site" evidence="9">
    <location>
        <position position="251"/>
    </location>
    <ligand>
        <name>Zn(2+)</name>
        <dbReference type="ChEBI" id="CHEBI:29105"/>
    </ligand>
</feature>
<evidence type="ECO:0000256" key="7">
    <source>
        <dbReference type="ARBA" id="ARBA00023242"/>
    </source>
</evidence>
<evidence type="ECO:0000256" key="4">
    <source>
        <dbReference type="ARBA" id="ARBA00022723"/>
    </source>
</evidence>
<feature type="region of interest" description="Disordered" evidence="10">
    <location>
        <begin position="354"/>
        <end position="377"/>
    </location>
</feature>
<dbReference type="Pfam" id="PF08772">
    <property type="entry name" value="Zn_ribbon_NOB1"/>
    <property type="match status" value="1"/>
</dbReference>
<keyword evidence="3" id="KW-0540">Nuclease</keyword>
<evidence type="ECO:0000256" key="2">
    <source>
        <dbReference type="ARBA" id="ARBA00005858"/>
    </source>
</evidence>
<evidence type="ECO:0000259" key="12">
    <source>
        <dbReference type="Pfam" id="PF17146"/>
    </source>
</evidence>
<sequence>MKAKVEHLVVDSSGFMKCADLFSLGELFYTVNDVLMEIKDGKTKARLKALPFQLHILEPDSSSLKFVTEFSKKTGDYATLSKADLNILAAVHQLAVRHLGASSINEEPVKADAGATSCRKPENDMTGFYTPGQVIRSKDSVESSMSELDEHFMKLGDWTDESEEGHISDLEDEEGWITPASFAIIEESNAQSSEVFTVACLTSDFAIQNTLKQMGLNVLSIDGRSIEHVKKFVLRCFSCFHVTSNVAKKFCPHCGNNTLTKLTVSYDSNGAIVYHFSKRKVITPKGSKFSLPAPKGGKHAKNPILVEDQPISHNKLSKKSLQKMNVFDPDYIAGDSPFAEHDITSRSAVLGLRSLQRRNLRNPNDYSRTKKRGGKRR</sequence>
<keyword evidence="6 8" id="KW-0862">Zinc</keyword>
<feature type="domain" description="Ribonuclease PIN" evidence="12">
    <location>
        <begin position="8"/>
        <end position="94"/>
    </location>
</feature>
<dbReference type="AlphaFoldDB" id="A0A5S6QJI6"/>
<evidence type="ECO:0000313" key="13">
    <source>
        <dbReference type="Proteomes" id="UP000046395"/>
    </source>
</evidence>
<dbReference type="PANTHER" id="PTHR12814:SF2">
    <property type="entry name" value="RNA-BINDING PROTEIN NOB1"/>
    <property type="match status" value="1"/>
</dbReference>
<dbReference type="GO" id="GO:0016787">
    <property type="term" value="F:hydrolase activity"/>
    <property type="evidence" value="ECO:0007669"/>
    <property type="project" value="UniProtKB-KW"/>
</dbReference>